<keyword evidence="1" id="KW-0547">Nucleotide-binding</keyword>
<dbReference type="GO" id="GO:2000369">
    <property type="term" value="P:regulation of clathrin-dependent endocytosis"/>
    <property type="evidence" value="ECO:0007669"/>
    <property type="project" value="TreeGrafter"/>
</dbReference>
<keyword evidence="2" id="KW-0472">Membrane</keyword>
<evidence type="ECO:0000313" key="4">
    <source>
        <dbReference type="WBParaSite" id="nRc.2.0.1.t34450-RA"/>
    </source>
</evidence>
<keyword evidence="2" id="KW-1133">Transmembrane helix</keyword>
<dbReference type="GO" id="GO:0035612">
    <property type="term" value="F:AP-2 adaptor complex binding"/>
    <property type="evidence" value="ECO:0007669"/>
    <property type="project" value="TreeGrafter"/>
</dbReference>
<dbReference type="GO" id="GO:0004674">
    <property type="term" value="F:protein serine/threonine kinase activity"/>
    <property type="evidence" value="ECO:0007669"/>
    <property type="project" value="TreeGrafter"/>
</dbReference>
<evidence type="ECO:0000313" key="3">
    <source>
        <dbReference type="Proteomes" id="UP000887565"/>
    </source>
</evidence>
<dbReference type="AlphaFoldDB" id="A0A915K6W4"/>
<dbReference type="WBParaSite" id="nRc.2.0.1.t34450-RA">
    <property type="protein sequence ID" value="nRc.2.0.1.t34450-RA"/>
    <property type="gene ID" value="nRc.2.0.1.g34450"/>
</dbReference>
<dbReference type="GO" id="GO:0005737">
    <property type="term" value="C:cytoplasm"/>
    <property type="evidence" value="ECO:0007669"/>
    <property type="project" value="TreeGrafter"/>
</dbReference>
<evidence type="ECO:0000256" key="1">
    <source>
        <dbReference type="ARBA" id="ARBA00022741"/>
    </source>
</evidence>
<evidence type="ECO:0000256" key="2">
    <source>
        <dbReference type="SAM" id="Phobius"/>
    </source>
</evidence>
<dbReference type="Gene3D" id="1.10.510.10">
    <property type="entry name" value="Transferase(Phosphotransferase) domain 1"/>
    <property type="match status" value="1"/>
</dbReference>
<proteinExistence type="predicted"/>
<dbReference type="GO" id="GO:0045747">
    <property type="term" value="P:positive regulation of Notch signaling pathway"/>
    <property type="evidence" value="ECO:0007669"/>
    <property type="project" value="TreeGrafter"/>
</dbReference>
<dbReference type="PANTHER" id="PTHR22967:SF105">
    <property type="entry name" value="CYCLIN-G-ASSOCIATED KINASE"/>
    <property type="match status" value="1"/>
</dbReference>
<keyword evidence="2" id="KW-0812">Transmembrane</keyword>
<sequence length="65" mass="7680">MYRAPEMLDLYQNLPINEKVDIWAISQMFSVSFKLALGCVLYYLCYLQHPFKDSAKLRIINAKYT</sequence>
<dbReference type="InterPro" id="IPR011009">
    <property type="entry name" value="Kinase-like_dom_sf"/>
</dbReference>
<protein>
    <submittedName>
        <fullName evidence="4">Uncharacterized protein</fullName>
    </submittedName>
</protein>
<dbReference type="GO" id="GO:0000166">
    <property type="term" value="F:nucleotide binding"/>
    <property type="evidence" value="ECO:0007669"/>
    <property type="project" value="UniProtKB-KW"/>
</dbReference>
<accession>A0A915K6W4</accession>
<dbReference type="SUPFAM" id="SSF56112">
    <property type="entry name" value="Protein kinase-like (PK-like)"/>
    <property type="match status" value="1"/>
</dbReference>
<reference evidence="4" key="1">
    <citation type="submission" date="2022-11" db="UniProtKB">
        <authorList>
            <consortium name="WormBaseParasite"/>
        </authorList>
    </citation>
    <scope>IDENTIFICATION</scope>
</reference>
<keyword evidence="3" id="KW-1185">Reference proteome</keyword>
<feature type="transmembrane region" description="Helical" evidence="2">
    <location>
        <begin position="20"/>
        <end position="44"/>
    </location>
</feature>
<dbReference type="Proteomes" id="UP000887565">
    <property type="component" value="Unplaced"/>
</dbReference>
<dbReference type="PANTHER" id="PTHR22967">
    <property type="entry name" value="SERINE/THREONINE PROTEIN KINASE"/>
    <property type="match status" value="1"/>
</dbReference>
<organism evidence="3 4">
    <name type="scientific">Romanomermis culicivorax</name>
    <name type="common">Nematode worm</name>
    <dbReference type="NCBI Taxonomy" id="13658"/>
    <lineage>
        <taxon>Eukaryota</taxon>
        <taxon>Metazoa</taxon>
        <taxon>Ecdysozoa</taxon>
        <taxon>Nematoda</taxon>
        <taxon>Enoplea</taxon>
        <taxon>Dorylaimia</taxon>
        <taxon>Mermithida</taxon>
        <taxon>Mermithoidea</taxon>
        <taxon>Mermithidae</taxon>
        <taxon>Romanomermis</taxon>
    </lineage>
</organism>
<name>A0A915K6W4_ROMCU</name>